<name>X0XZ10_9ZZZZ</name>
<evidence type="ECO:0000313" key="1">
    <source>
        <dbReference type="EMBL" id="GAG48704.1"/>
    </source>
</evidence>
<reference evidence="1" key="1">
    <citation type="journal article" date="2014" name="Front. Microbiol.">
        <title>High frequency of phylogenetically diverse reductive dehalogenase-homologous genes in deep subseafloor sedimentary metagenomes.</title>
        <authorList>
            <person name="Kawai M."/>
            <person name="Futagami T."/>
            <person name="Toyoda A."/>
            <person name="Takaki Y."/>
            <person name="Nishi S."/>
            <person name="Hori S."/>
            <person name="Arai W."/>
            <person name="Tsubouchi T."/>
            <person name="Morono Y."/>
            <person name="Uchiyama I."/>
            <person name="Ito T."/>
            <person name="Fujiyama A."/>
            <person name="Inagaki F."/>
            <person name="Takami H."/>
        </authorList>
    </citation>
    <scope>NUCLEOTIDE SEQUENCE</scope>
    <source>
        <strain evidence="1">Expedition CK06-06</strain>
    </source>
</reference>
<dbReference type="EMBL" id="BARS01051786">
    <property type="protein sequence ID" value="GAG48704.1"/>
    <property type="molecule type" value="Genomic_DNA"/>
</dbReference>
<comment type="caution">
    <text evidence="1">The sequence shown here is derived from an EMBL/GenBank/DDBJ whole genome shotgun (WGS) entry which is preliminary data.</text>
</comment>
<sequence>MIEKDYKEIAEIINEGIHTQGIPPTEREIVIMNKLADYFERDNKDLMLGELKPFNRQQFLKECGVK</sequence>
<proteinExistence type="predicted"/>
<accession>X0XZ10</accession>
<gene>
    <name evidence="1" type="ORF">S01H1_77079</name>
</gene>
<dbReference type="AlphaFoldDB" id="X0XZ10"/>
<protein>
    <submittedName>
        <fullName evidence="1">Uncharacterized protein</fullName>
    </submittedName>
</protein>
<organism evidence="1">
    <name type="scientific">marine sediment metagenome</name>
    <dbReference type="NCBI Taxonomy" id="412755"/>
    <lineage>
        <taxon>unclassified sequences</taxon>
        <taxon>metagenomes</taxon>
        <taxon>ecological metagenomes</taxon>
    </lineage>
</organism>